<dbReference type="OrthoDB" id="9784988at2"/>
<evidence type="ECO:0000313" key="4">
    <source>
        <dbReference type="Proteomes" id="UP000035159"/>
    </source>
</evidence>
<dbReference type="PIRSF" id="PIRSF004749">
    <property type="entry name" value="Pep_def"/>
    <property type="match status" value="1"/>
</dbReference>
<protein>
    <recommendedName>
        <fullName evidence="2">Peptide deformylase</fullName>
        <shortName evidence="2">PDF</shortName>
        <ecNumber evidence="2">3.5.1.88</ecNumber>
    </recommendedName>
    <alternativeName>
        <fullName evidence="2">Polypeptide deformylase</fullName>
    </alternativeName>
</protein>
<evidence type="ECO:0000256" key="2">
    <source>
        <dbReference type="HAMAP-Rule" id="MF_00163"/>
    </source>
</evidence>
<proteinExistence type="inferred from homology"/>
<dbReference type="GO" id="GO:0006412">
    <property type="term" value="P:translation"/>
    <property type="evidence" value="ECO:0007669"/>
    <property type="project" value="UniProtKB-UniRule"/>
</dbReference>
<gene>
    <name evidence="2" type="primary">def</name>
    <name evidence="3" type="ORF">IX53_05000</name>
</gene>
<dbReference type="PANTHER" id="PTHR10458">
    <property type="entry name" value="PEPTIDE DEFORMYLASE"/>
    <property type="match status" value="1"/>
</dbReference>
<dbReference type="InterPro" id="IPR036821">
    <property type="entry name" value="Peptide_deformylase_sf"/>
</dbReference>
<keyword evidence="2" id="KW-0648">Protein biosynthesis</keyword>
<keyword evidence="2" id="KW-0479">Metal-binding</keyword>
<keyword evidence="2" id="KW-0408">Iron</keyword>
<keyword evidence="2 3" id="KW-0378">Hydrolase</keyword>
<dbReference type="PATRIC" id="fig|1330330.3.peg.1006"/>
<keyword evidence="4" id="KW-1185">Reference proteome</keyword>
<sequence>MQVIHIGNPILRKIAEPIENFDAELSSFVEELTKTMYEEDGVGLAAPQVAVSKRLFVFDDGSGPRVMINPEILEKSIEQISMEEGCLSVPGIYADITRPAWVKIRYQDVEGQIHEELFEGYSGRIVQHEYDHLEGILFIDYLSPAKKALLRPKLNNIMKGKVSK</sequence>
<feature type="active site" evidence="2">
    <location>
        <position position="129"/>
    </location>
</feature>
<dbReference type="Proteomes" id="UP000035159">
    <property type="component" value="Chromosome"/>
</dbReference>
<feature type="binding site" evidence="2">
    <location>
        <position position="128"/>
    </location>
    <ligand>
        <name>Fe cation</name>
        <dbReference type="ChEBI" id="CHEBI:24875"/>
    </ligand>
</feature>
<dbReference type="Gene3D" id="3.90.45.10">
    <property type="entry name" value="Peptide deformylase"/>
    <property type="match status" value="1"/>
</dbReference>
<dbReference type="STRING" id="1330330.IX53_05000"/>
<comment type="catalytic activity">
    <reaction evidence="2">
        <text>N-terminal N-formyl-L-methionyl-[peptide] + H2O = N-terminal L-methionyl-[peptide] + formate</text>
        <dbReference type="Rhea" id="RHEA:24420"/>
        <dbReference type="Rhea" id="RHEA-COMP:10639"/>
        <dbReference type="Rhea" id="RHEA-COMP:10640"/>
        <dbReference type="ChEBI" id="CHEBI:15377"/>
        <dbReference type="ChEBI" id="CHEBI:15740"/>
        <dbReference type="ChEBI" id="CHEBI:49298"/>
        <dbReference type="ChEBI" id="CHEBI:64731"/>
        <dbReference type="EC" id="3.5.1.88"/>
    </reaction>
</comment>
<dbReference type="EMBL" id="CP011232">
    <property type="protein sequence ID" value="AKI97279.1"/>
    <property type="molecule type" value="Genomic_DNA"/>
</dbReference>
<dbReference type="GO" id="GO:0042586">
    <property type="term" value="F:peptide deformylase activity"/>
    <property type="evidence" value="ECO:0007669"/>
    <property type="project" value="UniProtKB-UniRule"/>
</dbReference>
<feature type="binding site" evidence="2">
    <location>
        <position position="86"/>
    </location>
    <ligand>
        <name>Fe cation</name>
        <dbReference type="ChEBI" id="CHEBI:24875"/>
    </ligand>
</feature>
<dbReference type="AlphaFoldDB" id="A0A0G2ZCK5"/>
<organism evidence="3 4">
    <name type="scientific">Kosmotoga pacifica</name>
    <dbReference type="NCBI Taxonomy" id="1330330"/>
    <lineage>
        <taxon>Bacteria</taxon>
        <taxon>Thermotogati</taxon>
        <taxon>Thermotogota</taxon>
        <taxon>Thermotogae</taxon>
        <taxon>Kosmotogales</taxon>
        <taxon>Kosmotogaceae</taxon>
        <taxon>Kosmotoga</taxon>
    </lineage>
</organism>
<dbReference type="InterPro" id="IPR023635">
    <property type="entry name" value="Peptide_deformylase"/>
</dbReference>
<dbReference type="NCBIfam" id="NF001159">
    <property type="entry name" value="PRK00150.1-3"/>
    <property type="match status" value="1"/>
</dbReference>
<name>A0A0G2ZCK5_9BACT</name>
<dbReference type="PANTHER" id="PTHR10458:SF22">
    <property type="entry name" value="PEPTIDE DEFORMYLASE"/>
    <property type="match status" value="1"/>
</dbReference>
<dbReference type="GO" id="GO:0046872">
    <property type="term" value="F:metal ion binding"/>
    <property type="evidence" value="ECO:0007669"/>
    <property type="project" value="UniProtKB-KW"/>
</dbReference>
<dbReference type="PRINTS" id="PR01576">
    <property type="entry name" value="PDEFORMYLASE"/>
</dbReference>
<evidence type="ECO:0000256" key="1">
    <source>
        <dbReference type="ARBA" id="ARBA00010759"/>
    </source>
</evidence>
<dbReference type="EC" id="3.5.1.88" evidence="2"/>
<evidence type="ECO:0000313" key="3">
    <source>
        <dbReference type="EMBL" id="AKI97279.1"/>
    </source>
</evidence>
<comment type="function">
    <text evidence="2">Removes the formyl group from the N-terminal Met of newly synthesized proteins. Requires at least a dipeptide for an efficient rate of reaction. N-terminal L-methionine is a prerequisite for activity but the enzyme has broad specificity at other positions.</text>
</comment>
<dbReference type="NCBIfam" id="TIGR00079">
    <property type="entry name" value="pept_deformyl"/>
    <property type="match status" value="1"/>
</dbReference>
<dbReference type="Pfam" id="PF01327">
    <property type="entry name" value="Pep_deformylase"/>
    <property type="match status" value="1"/>
</dbReference>
<comment type="cofactor">
    <cofactor evidence="2">
        <name>Fe(2+)</name>
        <dbReference type="ChEBI" id="CHEBI:29033"/>
    </cofactor>
    <text evidence="2">Binds 1 Fe(2+) ion.</text>
</comment>
<dbReference type="KEGG" id="kpf:IX53_05000"/>
<comment type="similarity">
    <text evidence="1 2">Belongs to the polypeptide deformylase family.</text>
</comment>
<dbReference type="SUPFAM" id="SSF56420">
    <property type="entry name" value="Peptide deformylase"/>
    <property type="match status" value="1"/>
</dbReference>
<dbReference type="CDD" id="cd00487">
    <property type="entry name" value="Pep_deformylase"/>
    <property type="match status" value="1"/>
</dbReference>
<reference evidence="3 4" key="1">
    <citation type="submission" date="2015-04" db="EMBL/GenBank/DDBJ databases">
        <title>Complete Genome Sequence of Kosmotoga pacifica SLHLJ1.</title>
        <authorList>
            <person name="Jiang L.J."/>
            <person name="Shao Z.Z."/>
            <person name="Jebbar M."/>
        </authorList>
    </citation>
    <scope>NUCLEOTIDE SEQUENCE [LARGE SCALE GENOMIC DNA]</scope>
    <source>
        <strain evidence="3 4">SLHLJ1</strain>
    </source>
</reference>
<accession>A0A0G2ZCK5</accession>
<dbReference type="HAMAP" id="MF_00163">
    <property type="entry name" value="Pep_deformylase"/>
    <property type="match status" value="1"/>
</dbReference>
<feature type="binding site" evidence="2">
    <location>
        <position position="132"/>
    </location>
    <ligand>
        <name>Fe cation</name>
        <dbReference type="ChEBI" id="CHEBI:24875"/>
    </ligand>
</feature>
<dbReference type="RefSeq" id="WP_047754413.1">
    <property type="nucleotide sequence ID" value="NZ_CAJUHA010000008.1"/>
</dbReference>